<dbReference type="AlphaFoldDB" id="A0A9D4BKB8"/>
<gene>
    <name evidence="2" type="ORF">DPMN_066267</name>
</gene>
<sequence length="55" mass="5982">MTNPGQTADGKPTEKSGWAAERSMPCTEEYHAGSLQVFELVDEAGNSSYNKIYPS</sequence>
<comment type="caution">
    <text evidence="2">The sequence shown here is derived from an EMBL/GenBank/DDBJ whole genome shotgun (WGS) entry which is preliminary data.</text>
</comment>
<protein>
    <submittedName>
        <fullName evidence="2">Uncharacterized protein</fullName>
    </submittedName>
</protein>
<dbReference type="Proteomes" id="UP000828390">
    <property type="component" value="Unassembled WGS sequence"/>
</dbReference>
<dbReference type="EMBL" id="JAIWYP010000014">
    <property type="protein sequence ID" value="KAH3706876.1"/>
    <property type="molecule type" value="Genomic_DNA"/>
</dbReference>
<proteinExistence type="predicted"/>
<keyword evidence="3" id="KW-1185">Reference proteome</keyword>
<name>A0A9D4BKB8_DREPO</name>
<evidence type="ECO:0000256" key="1">
    <source>
        <dbReference type="SAM" id="MobiDB-lite"/>
    </source>
</evidence>
<reference evidence="2" key="2">
    <citation type="submission" date="2020-11" db="EMBL/GenBank/DDBJ databases">
        <authorList>
            <person name="McCartney M.A."/>
            <person name="Auch B."/>
            <person name="Kono T."/>
            <person name="Mallez S."/>
            <person name="Becker A."/>
            <person name="Gohl D.M."/>
            <person name="Silverstein K.A.T."/>
            <person name="Koren S."/>
            <person name="Bechman K.B."/>
            <person name="Herman A."/>
            <person name="Abrahante J.E."/>
            <person name="Garbe J."/>
        </authorList>
    </citation>
    <scope>NUCLEOTIDE SEQUENCE</scope>
    <source>
        <strain evidence="2">Duluth1</strain>
        <tissue evidence="2">Whole animal</tissue>
    </source>
</reference>
<accession>A0A9D4BKB8</accession>
<organism evidence="2 3">
    <name type="scientific">Dreissena polymorpha</name>
    <name type="common">Zebra mussel</name>
    <name type="synonym">Mytilus polymorpha</name>
    <dbReference type="NCBI Taxonomy" id="45954"/>
    <lineage>
        <taxon>Eukaryota</taxon>
        <taxon>Metazoa</taxon>
        <taxon>Spiralia</taxon>
        <taxon>Lophotrochozoa</taxon>
        <taxon>Mollusca</taxon>
        <taxon>Bivalvia</taxon>
        <taxon>Autobranchia</taxon>
        <taxon>Heteroconchia</taxon>
        <taxon>Euheterodonta</taxon>
        <taxon>Imparidentia</taxon>
        <taxon>Neoheterodontei</taxon>
        <taxon>Myida</taxon>
        <taxon>Dreissenoidea</taxon>
        <taxon>Dreissenidae</taxon>
        <taxon>Dreissena</taxon>
    </lineage>
</organism>
<feature type="region of interest" description="Disordered" evidence="1">
    <location>
        <begin position="1"/>
        <end position="24"/>
    </location>
</feature>
<evidence type="ECO:0000313" key="2">
    <source>
        <dbReference type="EMBL" id="KAH3706876.1"/>
    </source>
</evidence>
<evidence type="ECO:0000313" key="3">
    <source>
        <dbReference type="Proteomes" id="UP000828390"/>
    </source>
</evidence>
<reference evidence="2" key="1">
    <citation type="journal article" date="2019" name="bioRxiv">
        <title>The Genome of the Zebra Mussel, Dreissena polymorpha: A Resource for Invasive Species Research.</title>
        <authorList>
            <person name="McCartney M.A."/>
            <person name="Auch B."/>
            <person name="Kono T."/>
            <person name="Mallez S."/>
            <person name="Zhang Y."/>
            <person name="Obille A."/>
            <person name="Becker A."/>
            <person name="Abrahante J.E."/>
            <person name="Garbe J."/>
            <person name="Badalamenti J.P."/>
            <person name="Herman A."/>
            <person name="Mangelson H."/>
            <person name="Liachko I."/>
            <person name="Sullivan S."/>
            <person name="Sone E.D."/>
            <person name="Koren S."/>
            <person name="Silverstein K.A.T."/>
            <person name="Beckman K.B."/>
            <person name="Gohl D.M."/>
        </authorList>
    </citation>
    <scope>NUCLEOTIDE SEQUENCE</scope>
    <source>
        <strain evidence="2">Duluth1</strain>
        <tissue evidence="2">Whole animal</tissue>
    </source>
</reference>